<protein>
    <submittedName>
        <fullName evidence="2">Uncharacterized protein</fullName>
    </submittedName>
</protein>
<evidence type="ECO:0000313" key="3">
    <source>
        <dbReference type="Proteomes" id="UP000256900"/>
    </source>
</evidence>
<dbReference type="EMBL" id="QUMO01000003">
    <property type="protein sequence ID" value="REF85955.1"/>
    <property type="molecule type" value="Genomic_DNA"/>
</dbReference>
<dbReference type="Proteomes" id="UP000256900">
    <property type="component" value="Unassembled WGS sequence"/>
</dbReference>
<evidence type="ECO:0000256" key="1">
    <source>
        <dbReference type="SAM" id="Phobius"/>
    </source>
</evidence>
<gene>
    <name evidence="2" type="ORF">DES32_1995</name>
</gene>
<dbReference type="RefSeq" id="WP_115836550.1">
    <property type="nucleotide sequence ID" value="NZ_CP025086.1"/>
</dbReference>
<evidence type="ECO:0000313" key="2">
    <source>
        <dbReference type="EMBL" id="REF85955.1"/>
    </source>
</evidence>
<keyword evidence="1" id="KW-0472">Membrane</keyword>
<organism evidence="2 3">
    <name type="scientific">Methylovirgula ligni</name>
    <dbReference type="NCBI Taxonomy" id="569860"/>
    <lineage>
        <taxon>Bacteria</taxon>
        <taxon>Pseudomonadati</taxon>
        <taxon>Pseudomonadota</taxon>
        <taxon>Alphaproteobacteria</taxon>
        <taxon>Hyphomicrobiales</taxon>
        <taxon>Beijerinckiaceae</taxon>
        <taxon>Methylovirgula</taxon>
    </lineage>
</organism>
<dbReference type="AlphaFoldDB" id="A0A3D9YTX0"/>
<accession>A0A3D9YTX0</accession>
<proteinExistence type="predicted"/>
<feature type="transmembrane region" description="Helical" evidence="1">
    <location>
        <begin position="6"/>
        <end position="22"/>
    </location>
</feature>
<sequence>MLDAIVWAAWIVSAAVFAWMLWDFAKINLKYGEDTLISSREGVDDLFGDSNTTNAASGS</sequence>
<keyword evidence="1" id="KW-0812">Transmembrane</keyword>
<reference evidence="2 3" key="1">
    <citation type="submission" date="2018-08" db="EMBL/GenBank/DDBJ databases">
        <title>Genomic Encyclopedia of Type Strains, Phase IV (KMG-IV): sequencing the most valuable type-strain genomes for metagenomic binning, comparative biology and taxonomic classification.</title>
        <authorList>
            <person name="Goeker M."/>
        </authorList>
    </citation>
    <scope>NUCLEOTIDE SEQUENCE [LARGE SCALE GENOMIC DNA]</scope>
    <source>
        <strain evidence="2 3">BW863</strain>
    </source>
</reference>
<keyword evidence="3" id="KW-1185">Reference proteome</keyword>
<keyword evidence="1" id="KW-1133">Transmembrane helix</keyword>
<name>A0A3D9YTX0_9HYPH</name>
<comment type="caution">
    <text evidence="2">The sequence shown here is derived from an EMBL/GenBank/DDBJ whole genome shotgun (WGS) entry which is preliminary data.</text>
</comment>